<evidence type="ECO:0000256" key="6">
    <source>
        <dbReference type="SAM" id="Phobius"/>
    </source>
</evidence>
<keyword evidence="5" id="KW-0594">Phospholipid biosynthesis</keyword>
<dbReference type="OrthoDB" id="202234at2759"/>
<accession>A0A158QFC8</accession>
<reference evidence="8 9" key="2">
    <citation type="submission" date="2018-11" db="EMBL/GenBank/DDBJ databases">
        <authorList>
            <consortium name="Pathogen Informatics"/>
        </authorList>
    </citation>
    <scope>NUCLEOTIDE SEQUENCE [LARGE SCALE GENOMIC DNA]</scope>
</reference>
<keyword evidence="6" id="KW-0812">Transmembrane</keyword>
<dbReference type="SMART" id="SM00563">
    <property type="entry name" value="PlsC"/>
    <property type="match status" value="1"/>
</dbReference>
<comment type="domain">
    <text evidence="5">The HXXXXD motif is essential for acyltransferase activity and may constitute the binding site for the phosphate moiety of the glycerol-3-phosphate.</text>
</comment>
<keyword evidence="3 5" id="KW-0808">Transferase</keyword>
<dbReference type="AlphaFoldDB" id="A0A158QFC8"/>
<keyword evidence="6" id="KW-1133">Transmembrane helix</keyword>
<evidence type="ECO:0000313" key="9">
    <source>
        <dbReference type="Proteomes" id="UP000274504"/>
    </source>
</evidence>
<evidence type="ECO:0000313" key="8">
    <source>
        <dbReference type="EMBL" id="VDL60964.1"/>
    </source>
</evidence>
<evidence type="ECO:0000256" key="1">
    <source>
        <dbReference type="ARBA" id="ARBA00004728"/>
    </source>
</evidence>
<dbReference type="InterPro" id="IPR004552">
    <property type="entry name" value="AGP_acyltrans"/>
</dbReference>
<dbReference type="NCBIfam" id="TIGR00530">
    <property type="entry name" value="AGP_acyltrn"/>
    <property type="match status" value="1"/>
</dbReference>
<dbReference type="PANTHER" id="PTHR10434">
    <property type="entry name" value="1-ACYL-SN-GLYCEROL-3-PHOSPHATE ACYLTRANSFERASE"/>
    <property type="match status" value="1"/>
</dbReference>
<evidence type="ECO:0000256" key="2">
    <source>
        <dbReference type="ARBA" id="ARBA00008655"/>
    </source>
</evidence>
<dbReference type="WBParaSite" id="HDID_0000864801-mRNA-1">
    <property type="protein sequence ID" value="HDID_0000864801-mRNA-1"/>
    <property type="gene ID" value="HDID_0000864801"/>
</dbReference>
<dbReference type="GO" id="GO:0006654">
    <property type="term" value="P:phosphatidic acid biosynthetic process"/>
    <property type="evidence" value="ECO:0007669"/>
    <property type="project" value="TreeGrafter"/>
</dbReference>
<dbReference type="STRING" id="6216.A0A158QFC8"/>
<protein>
    <recommendedName>
        <fullName evidence="5">1-acyl-sn-glycerol-3-phosphate acyltransferase</fullName>
        <ecNumber evidence="5">2.3.1.51</ecNumber>
    </recommendedName>
</protein>
<dbReference type="GO" id="GO:0003841">
    <property type="term" value="F:1-acylglycerol-3-phosphate O-acyltransferase activity"/>
    <property type="evidence" value="ECO:0007669"/>
    <property type="project" value="UniProtKB-UniRule"/>
</dbReference>
<feature type="domain" description="Phospholipid/glycerol acyltransferase" evidence="7">
    <location>
        <begin position="172"/>
        <end position="287"/>
    </location>
</feature>
<feature type="transmembrane region" description="Helical" evidence="6">
    <location>
        <begin position="122"/>
        <end position="143"/>
    </location>
</feature>
<keyword evidence="5" id="KW-1208">Phospholipid metabolism</keyword>
<keyword evidence="4 5" id="KW-0012">Acyltransferase</keyword>
<dbReference type="InterPro" id="IPR002123">
    <property type="entry name" value="Plipid/glycerol_acylTrfase"/>
</dbReference>
<comment type="catalytic activity">
    <reaction evidence="5">
        <text>a 1-acyl-sn-glycero-3-phosphate + an acyl-CoA = a 1,2-diacyl-sn-glycero-3-phosphate + CoA</text>
        <dbReference type="Rhea" id="RHEA:19709"/>
        <dbReference type="ChEBI" id="CHEBI:57287"/>
        <dbReference type="ChEBI" id="CHEBI:57970"/>
        <dbReference type="ChEBI" id="CHEBI:58342"/>
        <dbReference type="ChEBI" id="CHEBI:58608"/>
        <dbReference type="EC" id="2.3.1.51"/>
    </reaction>
</comment>
<evidence type="ECO:0000256" key="4">
    <source>
        <dbReference type="ARBA" id="ARBA00023315"/>
    </source>
</evidence>
<dbReference type="EMBL" id="UYSG01011116">
    <property type="protein sequence ID" value="VDL60964.1"/>
    <property type="molecule type" value="Genomic_DNA"/>
</dbReference>
<dbReference type="Pfam" id="PF01553">
    <property type="entry name" value="Acyltransferase"/>
    <property type="match status" value="1"/>
</dbReference>
<name>A0A158QFC8_HYMDI</name>
<keyword evidence="5" id="KW-0443">Lipid metabolism</keyword>
<dbReference type="PANTHER" id="PTHR10434:SF11">
    <property type="entry name" value="1-ACYL-SN-GLYCEROL-3-PHOSPHATE ACYLTRANSFERASE"/>
    <property type="match status" value="1"/>
</dbReference>
<evidence type="ECO:0000259" key="7">
    <source>
        <dbReference type="SMART" id="SM00563"/>
    </source>
</evidence>
<sequence>MYPTDLTCEKMISTVNRLCTSFRFGSLEENQFRFLIFILGLQSPCHVEIRLRLLFLFDKKPDVKKSRRRPESAGGLLTSCLGIDVSDNDCHLVTMYILYIIAALLLLFLIPKTRPHVRYFVGYVSFGLIVMTGAAVYSVIFFLQGKPRYENSCMGLHPRVYGLETFDKDRQYIYVCNHQSFIDVLTLSDVWRYPSTVIAKNSLKYLGPLGAILYFTKVILIHRGDHAKALSEMNRAAEIIRNDKVNLFMFPEGTRNHNGVMLPFKKGAFHLAIQTQLPIQPVVISCYNSFLDHKNFSFDPVPYGVYLLPPIETKGMDESQVNELIEKTHSAMREVFDLTAKAPREDVGKDLRTKAK</sequence>
<dbReference type="Proteomes" id="UP000274504">
    <property type="component" value="Unassembled WGS sequence"/>
</dbReference>
<evidence type="ECO:0000313" key="10">
    <source>
        <dbReference type="WBParaSite" id="HDID_0000864801-mRNA-1"/>
    </source>
</evidence>
<comment type="similarity">
    <text evidence="2 5">Belongs to the 1-acyl-sn-glycerol-3-phosphate acyltransferase family.</text>
</comment>
<gene>
    <name evidence="8" type="ORF">HDID_LOCUS8646</name>
</gene>
<proteinExistence type="inferred from homology"/>
<keyword evidence="5" id="KW-0444">Lipid biosynthesis</keyword>
<dbReference type="EC" id="2.3.1.51" evidence="5"/>
<organism evidence="10">
    <name type="scientific">Hymenolepis diminuta</name>
    <name type="common">Rat tapeworm</name>
    <dbReference type="NCBI Taxonomy" id="6216"/>
    <lineage>
        <taxon>Eukaryota</taxon>
        <taxon>Metazoa</taxon>
        <taxon>Spiralia</taxon>
        <taxon>Lophotrochozoa</taxon>
        <taxon>Platyhelminthes</taxon>
        <taxon>Cestoda</taxon>
        <taxon>Eucestoda</taxon>
        <taxon>Cyclophyllidea</taxon>
        <taxon>Hymenolepididae</taxon>
        <taxon>Hymenolepis</taxon>
    </lineage>
</organism>
<dbReference type="CDD" id="cd07989">
    <property type="entry name" value="LPLAT_AGPAT-like"/>
    <property type="match status" value="1"/>
</dbReference>
<reference evidence="10" key="1">
    <citation type="submission" date="2016-04" db="UniProtKB">
        <authorList>
            <consortium name="WormBaseParasite"/>
        </authorList>
    </citation>
    <scope>IDENTIFICATION</scope>
</reference>
<dbReference type="GO" id="GO:0005783">
    <property type="term" value="C:endoplasmic reticulum"/>
    <property type="evidence" value="ECO:0007669"/>
    <property type="project" value="TreeGrafter"/>
</dbReference>
<evidence type="ECO:0000256" key="3">
    <source>
        <dbReference type="ARBA" id="ARBA00022679"/>
    </source>
</evidence>
<dbReference type="GO" id="GO:0016020">
    <property type="term" value="C:membrane"/>
    <property type="evidence" value="ECO:0007669"/>
    <property type="project" value="InterPro"/>
</dbReference>
<evidence type="ECO:0000256" key="5">
    <source>
        <dbReference type="RuleBase" id="RU361267"/>
    </source>
</evidence>
<feature type="transmembrane region" description="Helical" evidence="6">
    <location>
        <begin position="93"/>
        <end position="110"/>
    </location>
</feature>
<keyword evidence="6" id="KW-0472">Membrane</keyword>
<comment type="pathway">
    <text evidence="1">Phospholipid metabolism; CDP-diacylglycerol biosynthesis; CDP-diacylglycerol from sn-glycerol 3-phosphate: step 2/3.</text>
</comment>
<dbReference type="SUPFAM" id="SSF69593">
    <property type="entry name" value="Glycerol-3-phosphate (1)-acyltransferase"/>
    <property type="match status" value="1"/>
</dbReference>